<protein>
    <submittedName>
        <fullName evidence="1">Uncharacterized protein</fullName>
    </submittedName>
</protein>
<gene>
    <name evidence="1" type="ORF">J2S74_004229</name>
</gene>
<reference evidence="1 2" key="1">
    <citation type="submission" date="2023-07" db="EMBL/GenBank/DDBJ databases">
        <title>Genomic Encyclopedia of Type Strains, Phase IV (KMG-IV): sequencing the most valuable type-strain genomes for metagenomic binning, comparative biology and taxonomic classification.</title>
        <authorList>
            <person name="Goeker M."/>
        </authorList>
    </citation>
    <scope>NUCLEOTIDE SEQUENCE [LARGE SCALE GENOMIC DNA]</scope>
    <source>
        <strain evidence="1 2">DSM 9768</strain>
    </source>
</reference>
<evidence type="ECO:0000313" key="2">
    <source>
        <dbReference type="Proteomes" id="UP001230005"/>
    </source>
</evidence>
<sequence>MGSNNKDTYFQKRDRLIKSLPEPERSVYGYFRQVEKANLEEHGKLVVNGKTPMDLTAEHFNMELQETKQCCLRAVNILKEWTKL</sequence>
<keyword evidence="2" id="KW-1185">Reference proteome</keyword>
<dbReference type="RefSeq" id="WP_307329515.1">
    <property type="nucleotide sequence ID" value="NZ_JAUSUG010000020.1"/>
</dbReference>
<evidence type="ECO:0000313" key="1">
    <source>
        <dbReference type="EMBL" id="MDQ0256807.1"/>
    </source>
</evidence>
<accession>A0ABT9ZZZ5</accession>
<dbReference type="EMBL" id="JAUSUG010000020">
    <property type="protein sequence ID" value="MDQ0256807.1"/>
    <property type="molecule type" value="Genomic_DNA"/>
</dbReference>
<comment type="caution">
    <text evidence="1">The sequence shown here is derived from an EMBL/GenBank/DDBJ whole genome shotgun (WGS) entry which is preliminary data.</text>
</comment>
<name>A0ABT9ZZZ5_9BACI</name>
<proteinExistence type="predicted"/>
<organism evidence="1 2">
    <name type="scientific">Evansella vedderi</name>
    <dbReference type="NCBI Taxonomy" id="38282"/>
    <lineage>
        <taxon>Bacteria</taxon>
        <taxon>Bacillati</taxon>
        <taxon>Bacillota</taxon>
        <taxon>Bacilli</taxon>
        <taxon>Bacillales</taxon>
        <taxon>Bacillaceae</taxon>
        <taxon>Evansella</taxon>
    </lineage>
</organism>
<dbReference type="Proteomes" id="UP001230005">
    <property type="component" value="Unassembled WGS sequence"/>
</dbReference>